<dbReference type="SMART" id="SM00644">
    <property type="entry name" value="Ami_2"/>
    <property type="match status" value="1"/>
</dbReference>
<dbReference type="CDD" id="cd06583">
    <property type="entry name" value="PGRP"/>
    <property type="match status" value="1"/>
</dbReference>
<dbReference type="SUPFAM" id="SSF55846">
    <property type="entry name" value="N-acetylmuramoyl-L-alanine amidase-like"/>
    <property type="match status" value="1"/>
</dbReference>
<evidence type="ECO:0000256" key="5">
    <source>
        <dbReference type="ARBA" id="ARBA00023316"/>
    </source>
</evidence>
<keyword evidence="7" id="KW-0732">Signal</keyword>
<dbReference type="InterPro" id="IPR051206">
    <property type="entry name" value="NAMLAA_amidase_2"/>
</dbReference>
<dbReference type="InterPro" id="IPR002502">
    <property type="entry name" value="Amidase_domain"/>
</dbReference>
<comment type="catalytic activity">
    <reaction evidence="1">
        <text>Hydrolyzes the link between N-acetylmuramoyl residues and L-amino acid residues in certain cell-wall glycopeptides.</text>
        <dbReference type="EC" id="3.5.1.28"/>
    </reaction>
</comment>
<evidence type="ECO:0000313" key="9">
    <source>
        <dbReference type="EMBL" id="PBK03760.1"/>
    </source>
</evidence>
<evidence type="ECO:0000313" key="10">
    <source>
        <dbReference type="Proteomes" id="UP000242313"/>
    </source>
</evidence>
<dbReference type="GO" id="GO:0071555">
    <property type="term" value="P:cell wall organization"/>
    <property type="evidence" value="ECO:0007669"/>
    <property type="project" value="UniProtKB-KW"/>
</dbReference>
<dbReference type="GO" id="GO:0008745">
    <property type="term" value="F:N-acetylmuramoyl-L-alanine amidase activity"/>
    <property type="evidence" value="ECO:0007669"/>
    <property type="project" value="UniProtKB-EC"/>
</dbReference>
<evidence type="ECO:0000256" key="4">
    <source>
        <dbReference type="ARBA" id="ARBA00022801"/>
    </source>
</evidence>
<evidence type="ECO:0000256" key="2">
    <source>
        <dbReference type="ARBA" id="ARBA00007553"/>
    </source>
</evidence>
<organism evidence="9 10">
    <name type="scientific">Pseudomonas abyssi</name>
    <dbReference type="NCBI Taxonomy" id="170540"/>
    <lineage>
        <taxon>Bacteria</taxon>
        <taxon>Pseudomonadati</taxon>
        <taxon>Pseudomonadota</taxon>
        <taxon>Gammaproteobacteria</taxon>
        <taxon>Pseudomonadales</taxon>
        <taxon>Pseudomonadaceae</taxon>
        <taxon>Pseudomonas</taxon>
    </lineage>
</organism>
<dbReference type="PANTHER" id="PTHR30417:SF1">
    <property type="entry name" value="N-ACETYLMURAMOYL-L-ALANINE AMIDASE AMID"/>
    <property type="match status" value="1"/>
</dbReference>
<gene>
    <name evidence="9" type="ORF">CNQ84_12745</name>
</gene>
<dbReference type="GO" id="GO:0009253">
    <property type="term" value="P:peptidoglycan catabolic process"/>
    <property type="evidence" value="ECO:0007669"/>
    <property type="project" value="InterPro"/>
</dbReference>
<evidence type="ECO:0000256" key="7">
    <source>
        <dbReference type="SAM" id="SignalP"/>
    </source>
</evidence>
<dbReference type="Gene3D" id="1.10.101.10">
    <property type="entry name" value="PGBD-like superfamily/PGBD"/>
    <property type="match status" value="1"/>
</dbReference>
<dbReference type="PANTHER" id="PTHR30417">
    <property type="entry name" value="N-ACETYLMURAMOYL-L-ALANINE AMIDASE AMID"/>
    <property type="match status" value="1"/>
</dbReference>
<feature type="domain" description="N-acetylmuramoyl-L-alanine amidase" evidence="8">
    <location>
        <begin position="29"/>
        <end position="169"/>
    </location>
</feature>
<keyword evidence="5" id="KW-0961">Cell wall biogenesis/degradation</keyword>
<comment type="similarity">
    <text evidence="2">Belongs to the N-acetylmuramoyl-L-alanine amidase 2 family.</text>
</comment>
<dbReference type="Pfam" id="PF01471">
    <property type="entry name" value="PG_binding_1"/>
    <property type="match status" value="1"/>
</dbReference>
<reference evidence="9 10" key="1">
    <citation type="submission" date="2017-09" db="EMBL/GenBank/DDBJ databases">
        <title>Pseudomonas abyssi sp. nov. isolated from Abyssopelagic Water.</title>
        <authorList>
            <person name="Wei Y."/>
        </authorList>
    </citation>
    <scope>NUCLEOTIDE SEQUENCE [LARGE SCALE GENOMIC DNA]</scope>
    <source>
        <strain evidence="9 10">MT5</strain>
    </source>
</reference>
<dbReference type="EC" id="3.5.1.28" evidence="3"/>
<dbReference type="EMBL" id="NTMR01000016">
    <property type="protein sequence ID" value="PBK03760.1"/>
    <property type="molecule type" value="Genomic_DNA"/>
</dbReference>
<comment type="caution">
    <text evidence="9">The sequence shown here is derived from an EMBL/GenBank/DDBJ whole genome shotgun (WGS) entry which is preliminary data.</text>
</comment>
<evidence type="ECO:0000256" key="6">
    <source>
        <dbReference type="SAM" id="MobiDB-lite"/>
    </source>
</evidence>
<protein>
    <recommendedName>
        <fullName evidence="3">N-acetylmuramoyl-L-alanine amidase</fullName>
        <ecNumber evidence="3">3.5.1.28</ecNumber>
    </recommendedName>
</protein>
<dbReference type="SUPFAM" id="SSF47090">
    <property type="entry name" value="PGBD-like"/>
    <property type="match status" value="1"/>
</dbReference>
<feature type="region of interest" description="Disordered" evidence="6">
    <location>
        <begin position="269"/>
        <end position="295"/>
    </location>
</feature>
<dbReference type="GO" id="GO:0009254">
    <property type="term" value="P:peptidoglycan turnover"/>
    <property type="evidence" value="ECO:0007669"/>
    <property type="project" value="TreeGrafter"/>
</dbReference>
<dbReference type="InterPro" id="IPR036366">
    <property type="entry name" value="PGBDSf"/>
</dbReference>
<evidence type="ECO:0000256" key="3">
    <source>
        <dbReference type="ARBA" id="ARBA00011901"/>
    </source>
</evidence>
<dbReference type="Pfam" id="PF01510">
    <property type="entry name" value="Amidase_2"/>
    <property type="match status" value="1"/>
</dbReference>
<sequence length="295" mass="32826">MSLLFPRLRTLLALSAALLTGCTTGPAIDTRYQARSQDSRVQYVVLHYTSSGFARSLFSLTQGDVSSHYLISDGEPVIYQLVDENRRAWHAGDSSWQGRTWLNASTIGIEMVQPGYTDTATCRQWHPWAQPQIDALISLLKGIQQRHQLPPEAILGHSDVAPQRKVDPGPLFPWAQLEAAGLATRVDLQRAEVMRHWLMGRVPSVTWFQQGLQRWGYAVPAHGSLDEATRNVIAAFQMRFRPARFDGLPDSETAALLAALVPQQGSELLNDPAPQWYQPDQPQLSPRLPPCTAAD</sequence>
<dbReference type="InterPro" id="IPR036365">
    <property type="entry name" value="PGBD-like_sf"/>
</dbReference>
<dbReference type="Gene3D" id="3.40.80.10">
    <property type="entry name" value="Peptidoglycan recognition protein-like"/>
    <property type="match status" value="1"/>
</dbReference>
<name>A0A2A3MFY4_9PSED</name>
<evidence type="ECO:0000259" key="8">
    <source>
        <dbReference type="SMART" id="SM00644"/>
    </source>
</evidence>
<dbReference type="InterPro" id="IPR036505">
    <property type="entry name" value="Amidase/PGRP_sf"/>
</dbReference>
<feature type="chain" id="PRO_5012652554" description="N-acetylmuramoyl-L-alanine amidase" evidence="7">
    <location>
        <begin position="28"/>
        <end position="295"/>
    </location>
</feature>
<dbReference type="PROSITE" id="PS51257">
    <property type="entry name" value="PROKAR_LIPOPROTEIN"/>
    <property type="match status" value="1"/>
</dbReference>
<dbReference type="GO" id="GO:0019867">
    <property type="term" value="C:outer membrane"/>
    <property type="evidence" value="ECO:0007669"/>
    <property type="project" value="TreeGrafter"/>
</dbReference>
<dbReference type="AlphaFoldDB" id="A0A2A3MFY4"/>
<evidence type="ECO:0000256" key="1">
    <source>
        <dbReference type="ARBA" id="ARBA00001561"/>
    </source>
</evidence>
<dbReference type="InterPro" id="IPR002477">
    <property type="entry name" value="Peptidoglycan-bd-like"/>
</dbReference>
<proteinExistence type="inferred from homology"/>
<dbReference type="Proteomes" id="UP000242313">
    <property type="component" value="Unassembled WGS sequence"/>
</dbReference>
<keyword evidence="4" id="KW-0378">Hydrolase</keyword>
<feature type="signal peptide" evidence="7">
    <location>
        <begin position="1"/>
        <end position="27"/>
    </location>
</feature>
<dbReference type="RefSeq" id="WP_096005237.1">
    <property type="nucleotide sequence ID" value="NZ_NTMR01000016.1"/>
</dbReference>
<accession>A0A2A3MFY4</accession>
<dbReference type="FunFam" id="3.40.80.10:FF:000003">
    <property type="entry name" value="N-acetylmuramoyl-L-alanine amidase"/>
    <property type="match status" value="1"/>
</dbReference>
<keyword evidence="10" id="KW-1185">Reference proteome</keyword>